<dbReference type="GO" id="GO:0009003">
    <property type="term" value="F:signal peptidase activity"/>
    <property type="evidence" value="ECO:0007669"/>
    <property type="project" value="UniProtKB-EC"/>
</dbReference>
<feature type="transmembrane region" description="Helical" evidence="4">
    <location>
        <begin position="6"/>
        <end position="27"/>
    </location>
</feature>
<dbReference type="PANTHER" id="PTHR43390">
    <property type="entry name" value="SIGNAL PEPTIDASE I"/>
    <property type="match status" value="1"/>
</dbReference>
<evidence type="ECO:0000259" key="5">
    <source>
        <dbReference type="Pfam" id="PF10502"/>
    </source>
</evidence>
<dbReference type="EC" id="3.4.21.89" evidence="4"/>
<keyword evidence="4" id="KW-0812">Transmembrane</keyword>
<evidence type="ECO:0000313" key="7">
    <source>
        <dbReference type="Proteomes" id="UP000242682"/>
    </source>
</evidence>
<evidence type="ECO:0000256" key="4">
    <source>
        <dbReference type="RuleBase" id="RU362042"/>
    </source>
</evidence>
<organism evidence="6 7">
    <name type="scientific">Planomicrobium soli</name>
    <dbReference type="NCBI Taxonomy" id="1176648"/>
    <lineage>
        <taxon>Bacteria</taxon>
        <taxon>Bacillati</taxon>
        <taxon>Bacillota</taxon>
        <taxon>Bacilli</taxon>
        <taxon>Bacillales</taxon>
        <taxon>Caryophanaceae</taxon>
        <taxon>Planomicrobium</taxon>
    </lineage>
</organism>
<reference evidence="6 7" key="1">
    <citation type="submission" date="2018-03" db="EMBL/GenBank/DDBJ databases">
        <title>Genomic Encyclopedia of Type Strains, Phase III (KMG-III): the genomes of soil and plant-associated and newly described type strains.</title>
        <authorList>
            <person name="Whitman W."/>
        </authorList>
    </citation>
    <scope>NUCLEOTIDE SEQUENCE [LARGE SCALE GENOMIC DNA]</scope>
    <source>
        <strain evidence="6 7">CGMCC 1.12259</strain>
    </source>
</reference>
<keyword evidence="4" id="KW-0645">Protease</keyword>
<dbReference type="Gene3D" id="2.10.109.10">
    <property type="entry name" value="Umud Fragment, subunit A"/>
    <property type="match status" value="1"/>
</dbReference>
<dbReference type="Proteomes" id="UP000242682">
    <property type="component" value="Unassembled WGS sequence"/>
</dbReference>
<keyword evidence="7" id="KW-1185">Reference proteome</keyword>
<accession>A0A2P8GGA1</accession>
<dbReference type="CDD" id="cd06530">
    <property type="entry name" value="S26_SPase_I"/>
    <property type="match status" value="1"/>
</dbReference>
<dbReference type="InterPro" id="IPR036286">
    <property type="entry name" value="LexA/Signal_pep-like_sf"/>
</dbReference>
<keyword evidence="4" id="KW-0472">Membrane</keyword>
<sequence>MEWAKVLFIAFAAAGSIQFFFFVPIVVDGESMMPMLKNGDRMIAIKIGYLVGEPDRLDIVVFHVSENKDYIKRVIGISGDQIVYENDKLYINGEIQDEPYLTSLKAIQETGISLTEDFSLEELTEVQVIPEGHVFVLGDNRRNSTDSRIIGLVPIDSIVGSTKYVFWPYSDIGIVE</sequence>
<feature type="active site" evidence="3">
    <location>
        <position position="72"/>
    </location>
</feature>
<dbReference type="InterPro" id="IPR019533">
    <property type="entry name" value="Peptidase_S26"/>
</dbReference>
<dbReference type="NCBIfam" id="TIGR02227">
    <property type="entry name" value="sigpep_I_bact"/>
    <property type="match status" value="1"/>
</dbReference>
<dbReference type="PANTHER" id="PTHR43390:SF8">
    <property type="entry name" value="SIGNAL PEPTIDASE I"/>
    <property type="match status" value="1"/>
</dbReference>
<dbReference type="GO" id="GO:0006465">
    <property type="term" value="P:signal peptide processing"/>
    <property type="evidence" value="ECO:0007669"/>
    <property type="project" value="InterPro"/>
</dbReference>
<dbReference type="InterPro" id="IPR019758">
    <property type="entry name" value="Pept_S26A_signal_pept_1_CS"/>
</dbReference>
<comment type="subcellular location">
    <subcellularLocation>
        <location evidence="1">Cell membrane</location>
        <topology evidence="1">Single-pass type II membrane protein</topology>
    </subcellularLocation>
    <subcellularLocation>
        <location evidence="4">Membrane</location>
        <topology evidence="4">Single-pass type II membrane protein</topology>
    </subcellularLocation>
</comment>
<comment type="catalytic activity">
    <reaction evidence="4">
        <text>Cleavage of hydrophobic, N-terminal signal or leader sequences from secreted and periplasmic proteins.</text>
        <dbReference type="EC" id="3.4.21.89"/>
    </reaction>
</comment>
<dbReference type="SUPFAM" id="SSF51306">
    <property type="entry name" value="LexA/Signal peptidase"/>
    <property type="match status" value="1"/>
</dbReference>
<comment type="similarity">
    <text evidence="4">Belongs to the peptidase S26 family.</text>
</comment>
<evidence type="ECO:0000256" key="2">
    <source>
        <dbReference type="ARBA" id="ARBA00022801"/>
    </source>
</evidence>
<protein>
    <recommendedName>
        <fullName evidence="4">Signal peptidase I</fullName>
        <ecNumber evidence="4">3.4.21.89</ecNumber>
    </recommendedName>
</protein>
<keyword evidence="2 4" id="KW-0378">Hydrolase</keyword>
<evidence type="ECO:0000256" key="1">
    <source>
        <dbReference type="ARBA" id="ARBA00004401"/>
    </source>
</evidence>
<dbReference type="OrthoDB" id="9802919at2"/>
<name>A0A2P8GGA1_9BACL</name>
<gene>
    <name evidence="6" type="ORF">B0H99_11070</name>
</gene>
<dbReference type="GO" id="GO:0004252">
    <property type="term" value="F:serine-type endopeptidase activity"/>
    <property type="evidence" value="ECO:0007669"/>
    <property type="project" value="InterPro"/>
</dbReference>
<evidence type="ECO:0000313" key="6">
    <source>
        <dbReference type="EMBL" id="PSL32960.1"/>
    </source>
</evidence>
<dbReference type="Pfam" id="PF10502">
    <property type="entry name" value="Peptidase_S26"/>
    <property type="match status" value="1"/>
</dbReference>
<comment type="caution">
    <text evidence="6">The sequence shown here is derived from an EMBL/GenBank/DDBJ whole genome shotgun (WGS) entry which is preliminary data.</text>
</comment>
<dbReference type="GO" id="GO:0005886">
    <property type="term" value="C:plasma membrane"/>
    <property type="evidence" value="ECO:0007669"/>
    <property type="project" value="UniProtKB-SubCell"/>
</dbReference>
<dbReference type="AlphaFoldDB" id="A0A2P8GGA1"/>
<feature type="active site" evidence="3">
    <location>
        <position position="31"/>
    </location>
</feature>
<dbReference type="PROSITE" id="PS00761">
    <property type="entry name" value="SPASE_I_3"/>
    <property type="match status" value="1"/>
</dbReference>
<dbReference type="InterPro" id="IPR000223">
    <property type="entry name" value="Pept_S26A_signal_pept_1"/>
</dbReference>
<dbReference type="EMBL" id="PYAT01000010">
    <property type="protein sequence ID" value="PSL32960.1"/>
    <property type="molecule type" value="Genomic_DNA"/>
</dbReference>
<evidence type="ECO:0000256" key="3">
    <source>
        <dbReference type="PIRSR" id="PIRSR600223-1"/>
    </source>
</evidence>
<feature type="domain" description="Peptidase S26" evidence="5">
    <location>
        <begin position="1"/>
        <end position="167"/>
    </location>
</feature>
<dbReference type="PRINTS" id="PR00727">
    <property type="entry name" value="LEADERPTASE"/>
</dbReference>
<keyword evidence="4" id="KW-1133">Transmembrane helix</keyword>
<proteinExistence type="inferred from homology"/>